<dbReference type="PANTHER" id="PTHR30024:SF2">
    <property type="entry name" value="ABC TRANSPORTER SUBSTRATE-BINDING PROTEIN"/>
    <property type="match status" value="1"/>
</dbReference>
<dbReference type="Pfam" id="PF13379">
    <property type="entry name" value="NMT1_2"/>
    <property type="match status" value="1"/>
</dbReference>
<dbReference type="PANTHER" id="PTHR30024">
    <property type="entry name" value="ALIPHATIC SULFONATES-BINDING PROTEIN-RELATED"/>
    <property type="match status" value="1"/>
</dbReference>
<gene>
    <name evidence="1" type="ORF">TSA1_11650</name>
</gene>
<evidence type="ECO:0000313" key="1">
    <source>
        <dbReference type="EMBL" id="PIT01341.1"/>
    </source>
</evidence>
<accession>A0A2M6UA06</accession>
<dbReference type="AlphaFoldDB" id="A0A2M6UA06"/>
<dbReference type="Proteomes" id="UP000228930">
    <property type="component" value="Unassembled WGS sequence"/>
</dbReference>
<reference evidence="1 2" key="1">
    <citation type="submission" date="2015-06" db="EMBL/GenBank/DDBJ databases">
        <title>Comparative genome analysis of nirS-carrying Bradyrhizobium sp. strains.</title>
        <authorList>
            <person name="Ishii S."/>
            <person name="Jang J."/>
            <person name="Nishizawa T."/>
            <person name="Senoo K."/>
        </authorList>
    </citation>
    <scope>NUCLEOTIDE SEQUENCE [LARGE SCALE GENOMIC DNA]</scope>
    <source>
        <strain evidence="1 2">TSA1</strain>
    </source>
</reference>
<name>A0A2M6UA06_9BRAD</name>
<dbReference type="SUPFAM" id="SSF53850">
    <property type="entry name" value="Periplasmic binding protein-like II"/>
    <property type="match status" value="1"/>
</dbReference>
<protein>
    <recommendedName>
        <fullName evidence="3">Nitrate ABC transporter substrate-binding protein</fullName>
    </recommendedName>
</protein>
<dbReference type="RefSeq" id="WP_100176565.1">
    <property type="nucleotide sequence ID" value="NZ_LFJC01000003.1"/>
</dbReference>
<dbReference type="Gene3D" id="3.40.190.10">
    <property type="entry name" value="Periplasmic binding protein-like II"/>
    <property type="match status" value="2"/>
</dbReference>
<dbReference type="EMBL" id="LFJC01000003">
    <property type="protein sequence ID" value="PIT01341.1"/>
    <property type="molecule type" value="Genomic_DNA"/>
</dbReference>
<keyword evidence="2" id="KW-1185">Reference proteome</keyword>
<evidence type="ECO:0008006" key="3">
    <source>
        <dbReference type="Google" id="ProtNLM"/>
    </source>
</evidence>
<sequence>MIARRTFLAAGLAAPFVMPETLRAEAGERLTIAVLPGLGYAPLTLAKHAGWIEAAVPGLKVNWLEIASSAAIREGMLSGDIDVGAGSIAPFLIGRDRGFKVGLISSLTIMDLLLVINDPAIKALRDFDNSKKIAVTAPDTNQAFVLRLAAQQVLGDAKALDGCFLAMPHPDALQALVTNQIAGYMGSPPFQNEALKRGCRTLLNSRDIVGPLTFSVCFALEKYGKNRPANVQAIRDAVGKGIALLKSQPEEAAKMLAAESGGRQTSEGFKTLLADPNTTFTDELVGVPKLAEFMKTSGFLRGDAGQPASMMLKG</sequence>
<evidence type="ECO:0000313" key="2">
    <source>
        <dbReference type="Proteomes" id="UP000228930"/>
    </source>
</evidence>
<comment type="caution">
    <text evidence="1">The sequence shown here is derived from an EMBL/GenBank/DDBJ whole genome shotgun (WGS) entry which is preliminary data.</text>
</comment>
<organism evidence="1 2">
    <name type="scientific">Bradyrhizobium nitroreducens</name>
    <dbReference type="NCBI Taxonomy" id="709803"/>
    <lineage>
        <taxon>Bacteria</taxon>
        <taxon>Pseudomonadati</taxon>
        <taxon>Pseudomonadota</taxon>
        <taxon>Alphaproteobacteria</taxon>
        <taxon>Hyphomicrobiales</taxon>
        <taxon>Nitrobacteraceae</taxon>
        <taxon>Bradyrhizobium</taxon>
    </lineage>
</organism>
<proteinExistence type="predicted"/>